<protein>
    <recommendedName>
        <fullName evidence="1">NADPH-dependent FMN reductase-like domain-containing protein</fullName>
    </recommendedName>
</protein>
<accession>A0A7L9WNA5</accession>
<dbReference type="Gene3D" id="3.40.50.360">
    <property type="match status" value="1"/>
</dbReference>
<dbReference type="AlphaFoldDB" id="A0A7L9WNA5"/>
<name>A0A7L9WNA5_9RHOB</name>
<evidence type="ECO:0000313" key="3">
    <source>
        <dbReference type="Proteomes" id="UP000594118"/>
    </source>
</evidence>
<dbReference type="GO" id="GO:0016491">
    <property type="term" value="F:oxidoreductase activity"/>
    <property type="evidence" value="ECO:0007669"/>
    <property type="project" value="InterPro"/>
</dbReference>
<dbReference type="KEGG" id="pshq:F3W81_14190"/>
<evidence type="ECO:0000313" key="2">
    <source>
        <dbReference type="EMBL" id="QOL81871.1"/>
    </source>
</evidence>
<dbReference type="InterPro" id="IPR005025">
    <property type="entry name" value="FMN_Rdtase-like_dom"/>
</dbReference>
<sequence>METIKVVALSGSLRAGSMTTQMRNTLPELAPEGMVIEIIEIHDIPLFNEDLRVDGVSPEPVRRICGAIGAADGLVICSPEYNRSVPGVLKMVTDWASTEPGAPLSRKPVSILTQSSGTRGGNLSHYAWRQILSVINADAVLGPDVSIGTMQDKLEGGRVVDEATRKLIARQLGLLSDKIRERG</sequence>
<dbReference type="InterPro" id="IPR050712">
    <property type="entry name" value="NAD(P)H-dep_reductase"/>
</dbReference>
<dbReference type="InterPro" id="IPR029039">
    <property type="entry name" value="Flavoprotein-like_sf"/>
</dbReference>
<reference evidence="2 3" key="1">
    <citation type="submission" date="2019-10" db="EMBL/GenBank/DDBJ databases">
        <title>Pseudopuniceibacterium sp. HQ09 islated from Antarctica.</title>
        <authorList>
            <person name="Liao L."/>
            <person name="Su S."/>
            <person name="Chen B."/>
            <person name="Yu Y."/>
        </authorList>
    </citation>
    <scope>NUCLEOTIDE SEQUENCE [LARGE SCALE GENOMIC DNA]</scope>
    <source>
        <strain evidence="2 3">HQ09</strain>
    </source>
</reference>
<dbReference type="PANTHER" id="PTHR30543">
    <property type="entry name" value="CHROMATE REDUCTASE"/>
    <property type="match status" value="1"/>
</dbReference>
<dbReference type="Pfam" id="PF03358">
    <property type="entry name" value="FMN_red"/>
    <property type="match status" value="1"/>
</dbReference>
<evidence type="ECO:0000259" key="1">
    <source>
        <dbReference type="Pfam" id="PF03358"/>
    </source>
</evidence>
<dbReference type="SUPFAM" id="SSF52218">
    <property type="entry name" value="Flavoproteins"/>
    <property type="match status" value="1"/>
</dbReference>
<organism evidence="2 3">
    <name type="scientific">Pseudooceanicola spongiae</name>
    <dbReference type="NCBI Taxonomy" id="2613965"/>
    <lineage>
        <taxon>Bacteria</taxon>
        <taxon>Pseudomonadati</taxon>
        <taxon>Pseudomonadota</taxon>
        <taxon>Alphaproteobacteria</taxon>
        <taxon>Rhodobacterales</taxon>
        <taxon>Paracoccaceae</taxon>
        <taxon>Pseudooceanicola</taxon>
    </lineage>
</organism>
<dbReference type="PANTHER" id="PTHR30543:SF21">
    <property type="entry name" value="NAD(P)H-DEPENDENT FMN REDUCTASE LOT6"/>
    <property type="match status" value="1"/>
</dbReference>
<gene>
    <name evidence="2" type="ORF">F3W81_14190</name>
</gene>
<dbReference type="RefSeq" id="WP_193079788.1">
    <property type="nucleotide sequence ID" value="NZ_CP045201.1"/>
</dbReference>
<feature type="domain" description="NADPH-dependent FMN reductase-like" evidence="1">
    <location>
        <begin position="4"/>
        <end position="149"/>
    </location>
</feature>
<dbReference type="GO" id="GO:0005829">
    <property type="term" value="C:cytosol"/>
    <property type="evidence" value="ECO:0007669"/>
    <property type="project" value="TreeGrafter"/>
</dbReference>
<dbReference type="GO" id="GO:0010181">
    <property type="term" value="F:FMN binding"/>
    <property type="evidence" value="ECO:0007669"/>
    <property type="project" value="TreeGrafter"/>
</dbReference>
<proteinExistence type="predicted"/>
<dbReference type="EMBL" id="CP045201">
    <property type="protein sequence ID" value="QOL81871.1"/>
    <property type="molecule type" value="Genomic_DNA"/>
</dbReference>
<keyword evidence="3" id="KW-1185">Reference proteome</keyword>
<dbReference type="Proteomes" id="UP000594118">
    <property type="component" value="Chromosome"/>
</dbReference>